<dbReference type="PROSITE" id="PS50887">
    <property type="entry name" value="GGDEF"/>
    <property type="match status" value="2"/>
</dbReference>
<comment type="catalytic activity">
    <reaction evidence="2">
        <text>2 GTP = 3',3'-c-di-GMP + 2 diphosphate</text>
        <dbReference type="Rhea" id="RHEA:24898"/>
        <dbReference type="ChEBI" id="CHEBI:33019"/>
        <dbReference type="ChEBI" id="CHEBI:37565"/>
        <dbReference type="ChEBI" id="CHEBI:58805"/>
        <dbReference type="EC" id="2.7.7.65"/>
    </reaction>
</comment>
<dbReference type="SUPFAM" id="SSF55073">
    <property type="entry name" value="Nucleotide cyclase"/>
    <property type="match status" value="2"/>
</dbReference>
<dbReference type="InterPro" id="IPR000160">
    <property type="entry name" value="GGDEF_dom"/>
</dbReference>
<dbReference type="EC" id="2.7.7.65" evidence="1"/>
<dbReference type="CDD" id="cd01949">
    <property type="entry name" value="GGDEF"/>
    <property type="match status" value="2"/>
</dbReference>
<dbReference type="Gene3D" id="3.30.70.270">
    <property type="match status" value="2"/>
</dbReference>
<dbReference type="InterPro" id="IPR043128">
    <property type="entry name" value="Rev_trsase/Diguanyl_cyclase"/>
</dbReference>
<dbReference type="SMART" id="SM00267">
    <property type="entry name" value="GGDEF"/>
    <property type="match status" value="2"/>
</dbReference>
<evidence type="ECO:0000256" key="1">
    <source>
        <dbReference type="ARBA" id="ARBA00012528"/>
    </source>
</evidence>
<name>A0ABQ6E4H9_9GAMM</name>
<dbReference type="EMBL" id="BSPQ01000019">
    <property type="protein sequence ID" value="GLS92215.1"/>
    <property type="molecule type" value="Genomic_DNA"/>
</dbReference>
<dbReference type="PANTHER" id="PTHR45138:SF9">
    <property type="entry name" value="DIGUANYLATE CYCLASE DGCM-RELATED"/>
    <property type="match status" value="1"/>
</dbReference>
<dbReference type="InterPro" id="IPR029787">
    <property type="entry name" value="Nucleotide_cyclase"/>
</dbReference>
<protein>
    <recommendedName>
        <fullName evidence="1">diguanylate cyclase</fullName>
        <ecNumber evidence="1">2.7.7.65</ecNumber>
    </recommendedName>
</protein>
<dbReference type="Proteomes" id="UP001157353">
    <property type="component" value="Unassembled WGS sequence"/>
</dbReference>
<feature type="domain" description="GGDEF" evidence="3">
    <location>
        <begin position="73"/>
        <end position="207"/>
    </location>
</feature>
<dbReference type="PANTHER" id="PTHR45138">
    <property type="entry name" value="REGULATORY COMPONENTS OF SENSORY TRANSDUCTION SYSTEM"/>
    <property type="match status" value="1"/>
</dbReference>
<accession>A0ABQ6E4H9</accession>
<feature type="domain" description="GGDEF" evidence="3">
    <location>
        <begin position="261"/>
        <end position="396"/>
    </location>
</feature>
<comment type="caution">
    <text evidence="4">The sequence shown here is derived from an EMBL/GenBank/DDBJ whole genome shotgun (WGS) entry which is preliminary data.</text>
</comment>
<keyword evidence="5" id="KW-1185">Reference proteome</keyword>
<evidence type="ECO:0000313" key="5">
    <source>
        <dbReference type="Proteomes" id="UP001157353"/>
    </source>
</evidence>
<reference evidence="5" key="1">
    <citation type="journal article" date="2019" name="Int. J. Syst. Evol. Microbiol.">
        <title>The Global Catalogue of Microorganisms (GCM) 10K type strain sequencing project: providing services to taxonomists for standard genome sequencing and annotation.</title>
        <authorList>
            <consortium name="The Broad Institute Genomics Platform"/>
            <consortium name="The Broad Institute Genome Sequencing Center for Infectious Disease"/>
            <person name="Wu L."/>
            <person name="Ma J."/>
        </authorList>
    </citation>
    <scope>NUCLEOTIDE SEQUENCE [LARGE SCALE GENOMIC DNA]</scope>
    <source>
        <strain evidence="5">NBRC 103166</strain>
    </source>
</reference>
<dbReference type="NCBIfam" id="TIGR00254">
    <property type="entry name" value="GGDEF"/>
    <property type="match status" value="2"/>
</dbReference>
<evidence type="ECO:0000256" key="2">
    <source>
        <dbReference type="ARBA" id="ARBA00034247"/>
    </source>
</evidence>
<evidence type="ECO:0000313" key="4">
    <source>
        <dbReference type="EMBL" id="GLS92215.1"/>
    </source>
</evidence>
<sequence>MAESNQTGNTSGKYEPANNKAVVDIANYQNPENKVSSEISAFEQVMTQMNIADRHAFEMQYEKYWQQAGDDGALLSVLICEIDFFKAYNDHYGYQGSAFMLLVISLALKNTCEKFGCYLAHYYGGEFAVLIKGGDVNAAEEIAESLRLAVLESRTENNFSKVSNVVTLSIGTSSIYPTSMKALIKQSTNALNRAKKTGHNQVCSSVELKNEKSGSATTPLAINEPEQSDFQRLISEVQICDHRDFNRYFVNVWQESTREKELLSMIICELDFFKEYSQHYSQKNSEEILLLVACTLKSKCEEFGCFIARLEGQKFVALVKGGNATKGLKIAKALHDSIQALTIEHAHSPVNDRLTMSLGLSSIFPSDDNTMKSLMSKVDTALRDAKSSGYDQIKVN</sequence>
<dbReference type="RefSeq" id="WP_284205311.1">
    <property type="nucleotide sequence ID" value="NZ_BSPQ01000019.1"/>
</dbReference>
<proteinExistence type="predicted"/>
<organism evidence="4 5">
    <name type="scientific">Psychromonas marina</name>
    <dbReference type="NCBI Taxonomy" id="88364"/>
    <lineage>
        <taxon>Bacteria</taxon>
        <taxon>Pseudomonadati</taxon>
        <taxon>Pseudomonadota</taxon>
        <taxon>Gammaproteobacteria</taxon>
        <taxon>Alteromonadales</taxon>
        <taxon>Psychromonadaceae</taxon>
        <taxon>Psychromonas</taxon>
    </lineage>
</organism>
<dbReference type="Pfam" id="PF00990">
    <property type="entry name" value="GGDEF"/>
    <property type="match status" value="2"/>
</dbReference>
<evidence type="ECO:0000259" key="3">
    <source>
        <dbReference type="PROSITE" id="PS50887"/>
    </source>
</evidence>
<dbReference type="InterPro" id="IPR050469">
    <property type="entry name" value="Diguanylate_Cyclase"/>
</dbReference>
<gene>
    <name evidence="4" type="ORF">GCM10007916_32850</name>
</gene>